<proteinExistence type="predicted"/>
<evidence type="ECO:0000313" key="2">
    <source>
        <dbReference type="Proteomes" id="UP000887116"/>
    </source>
</evidence>
<dbReference type="PANTHER" id="PTHR10492">
    <property type="match status" value="1"/>
</dbReference>
<evidence type="ECO:0000313" key="1">
    <source>
        <dbReference type="EMBL" id="GFR04229.1"/>
    </source>
</evidence>
<gene>
    <name evidence="1" type="primary">BOX15_Mlig017082g5</name>
    <name evidence="1" type="ORF">TNCT_317101</name>
</gene>
<dbReference type="EMBL" id="BMAO01015779">
    <property type="protein sequence ID" value="GFR04229.1"/>
    <property type="molecule type" value="Genomic_DNA"/>
</dbReference>
<organism evidence="1 2">
    <name type="scientific">Trichonephila clavata</name>
    <name type="common">Joro spider</name>
    <name type="synonym">Nephila clavata</name>
    <dbReference type="NCBI Taxonomy" id="2740835"/>
    <lineage>
        <taxon>Eukaryota</taxon>
        <taxon>Metazoa</taxon>
        <taxon>Ecdysozoa</taxon>
        <taxon>Arthropoda</taxon>
        <taxon>Chelicerata</taxon>
        <taxon>Arachnida</taxon>
        <taxon>Araneae</taxon>
        <taxon>Araneomorphae</taxon>
        <taxon>Entelegynae</taxon>
        <taxon>Araneoidea</taxon>
        <taxon>Nephilidae</taxon>
        <taxon>Trichonephila</taxon>
    </lineage>
</organism>
<accession>A0A8X6GJA6</accession>
<name>A0A8X6GJA6_TRICU</name>
<dbReference type="AlphaFoldDB" id="A0A8X6GJA6"/>
<dbReference type="PANTHER" id="PTHR10492:SF57">
    <property type="entry name" value="ATP-DEPENDENT DNA HELICASE"/>
    <property type="match status" value="1"/>
</dbReference>
<reference evidence="1" key="1">
    <citation type="submission" date="2020-07" db="EMBL/GenBank/DDBJ databases">
        <title>Multicomponent nature underlies the extraordinary mechanical properties of spider dragline silk.</title>
        <authorList>
            <person name="Kono N."/>
            <person name="Nakamura H."/>
            <person name="Mori M."/>
            <person name="Yoshida Y."/>
            <person name="Ohtoshi R."/>
            <person name="Malay A.D."/>
            <person name="Moran D.A.P."/>
            <person name="Tomita M."/>
            <person name="Numata K."/>
            <person name="Arakawa K."/>
        </authorList>
    </citation>
    <scope>NUCLEOTIDE SEQUENCE</scope>
</reference>
<protein>
    <submittedName>
        <fullName evidence="1">Helitron_like_N domain-containing protein</fullName>
    </submittedName>
</protein>
<keyword evidence="2" id="KW-1185">Reference proteome</keyword>
<dbReference type="OrthoDB" id="6434721at2759"/>
<comment type="caution">
    <text evidence="1">The sequence shown here is derived from an EMBL/GenBank/DDBJ whole genome shotgun (WGS) entry which is preliminary data.</text>
</comment>
<sequence>MRLLLHHVRGPISFEDLKNVIVRDEDGDILEIKPCSTYTEAYQVLGLLEDDSHLYQAMEEAAMSQSSAQLRNLFAILFAVCGLSKPITLWESQKEDMTKDFLHQARLNNPTDNIEYSDVFLNNTLIILEDRILSITGHKLVLFGLPEPVHDQPELTSKDVLRETSMMFKHFEPT</sequence>
<dbReference type="Proteomes" id="UP000887116">
    <property type="component" value="Unassembled WGS sequence"/>
</dbReference>